<dbReference type="SUPFAM" id="SSF50156">
    <property type="entry name" value="PDZ domain-like"/>
    <property type="match status" value="2"/>
</dbReference>
<dbReference type="PANTHER" id="PTHR31327">
    <property type="entry name" value="SPERM MEIOSIS PDZ DOMAIN CONTAINING PROTEINS-RELATED"/>
    <property type="match status" value="1"/>
</dbReference>
<feature type="domain" description="PDZ" evidence="2">
    <location>
        <begin position="120"/>
        <end position="184"/>
    </location>
</feature>
<dbReference type="AlphaFoldDB" id="A0A915B7V2"/>
<keyword evidence="3" id="KW-1185">Reference proteome</keyword>
<dbReference type="PROSITE" id="PS50106">
    <property type="entry name" value="PDZ"/>
    <property type="match status" value="2"/>
</dbReference>
<dbReference type="Gene3D" id="2.30.42.10">
    <property type="match status" value="2"/>
</dbReference>
<protein>
    <submittedName>
        <fullName evidence="4">PDZ domain-containing protein</fullName>
    </submittedName>
</protein>
<feature type="compositionally biased region" description="Basic and acidic residues" evidence="1">
    <location>
        <begin position="206"/>
        <end position="218"/>
    </location>
</feature>
<dbReference type="InterPro" id="IPR001478">
    <property type="entry name" value="PDZ"/>
</dbReference>
<name>A0A915B7V2_PARUN</name>
<evidence type="ECO:0000313" key="3">
    <source>
        <dbReference type="Proteomes" id="UP000887569"/>
    </source>
</evidence>
<feature type="region of interest" description="Disordered" evidence="1">
    <location>
        <begin position="89"/>
        <end position="110"/>
    </location>
</feature>
<reference evidence="4" key="1">
    <citation type="submission" date="2022-11" db="UniProtKB">
        <authorList>
            <consortium name="WormBaseParasite"/>
        </authorList>
    </citation>
    <scope>IDENTIFICATION</scope>
</reference>
<evidence type="ECO:0000313" key="4">
    <source>
        <dbReference type="WBParaSite" id="PgR027_g063_t01"/>
    </source>
</evidence>
<dbReference type="SMART" id="SM00228">
    <property type="entry name" value="PDZ"/>
    <property type="match status" value="2"/>
</dbReference>
<evidence type="ECO:0000256" key="1">
    <source>
        <dbReference type="SAM" id="MobiDB-lite"/>
    </source>
</evidence>
<sequence length="305" mass="34119">MAMTMGTRVQRCFQLLLAENGNIGAITDEKLTITRIIEGSAADGILLPGDKIVRINDTEVFSQVHLASLLLSSGPTVRLIVMRDSDSELRHTKEAKRRNDKSASKPSDFIEPGCSSKEVTICLDSKTRRKLGLGIKDCCRMVIVSRTDPDSVSADLLKEGDTIVEIEGHKTRNKDDARSLLLNSLKKKGKVTLKILRAESKEMQKYVSDRVDGSKSDRSTNQPSVVMKSDVVEIAQRERRRLLERNNPSPLRGILSQRRSPSPLRAAIDIRHQSTYIGKDDSDCDRQRNVHTKMHHPIGELFPLI</sequence>
<dbReference type="WBParaSite" id="PgR027_g063_t01">
    <property type="protein sequence ID" value="PgR027_g063_t01"/>
    <property type="gene ID" value="PgR027_g063"/>
</dbReference>
<dbReference type="InterPro" id="IPR040264">
    <property type="entry name" value="T15H9.4-like"/>
</dbReference>
<feature type="domain" description="PDZ" evidence="2">
    <location>
        <begin position="12"/>
        <end position="85"/>
    </location>
</feature>
<evidence type="ECO:0000259" key="2">
    <source>
        <dbReference type="PROSITE" id="PS50106"/>
    </source>
</evidence>
<feature type="region of interest" description="Disordered" evidence="1">
    <location>
        <begin position="206"/>
        <end position="225"/>
    </location>
</feature>
<dbReference type="Proteomes" id="UP000887569">
    <property type="component" value="Unplaced"/>
</dbReference>
<dbReference type="PANTHER" id="PTHR31327:SF7">
    <property type="entry name" value="PDZ DOMAIN-CONTAINING PROTEIN"/>
    <property type="match status" value="1"/>
</dbReference>
<organism evidence="3 4">
    <name type="scientific">Parascaris univalens</name>
    <name type="common">Nematode worm</name>
    <dbReference type="NCBI Taxonomy" id="6257"/>
    <lineage>
        <taxon>Eukaryota</taxon>
        <taxon>Metazoa</taxon>
        <taxon>Ecdysozoa</taxon>
        <taxon>Nematoda</taxon>
        <taxon>Chromadorea</taxon>
        <taxon>Rhabditida</taxon>
        <taxon>Spirurina</taxon>
        <taxon>Ascaridomorpha</taxon>
        <taxon>Ascaridoidea</taxon>
        <taxon>Ascarididae</taxon>
        <taxon>Parascaris</taxon>
    </lineage>
</organism>
<proteinExistence type="predicted"/>
<accession>A0A915B7V2</accession>
<dbReference type="InterPro" id="IPR036034">
    <property type="entry name" value="PDZ_sf"/>
</dbReference>